<dbReference type="Proteomes" id="UP001158576">
    <property type="component" value="Chromosome 1"/>
</dbReference>
<gene>
    <name evidence="1" type="ORF">OKIOD_LOCUS10256</name>
</gene>
<organism evidence="1 2">
    <name type="scientific">Oikopleura dioica</name>
    <name type="common">Tunicate</name>
    <dbReference type="NCBI Taxonomy" id="34765"/>
    <lineage>
        <taxon>Eukaryota</taxon>
        <taxon>Metazoa</taxon>
        <taxon>Chordata</taxon>
        <taxon>Tunicata</taxon>
        <taxon>Appendicularia</taxon>
        <taxon>Copelata</taxon>
        <taxon>Oikopleuridae</taxon>
        <taxon>Oikopleura</taxon>
    </lineage>
</organism>
<dbReference type="InterPro" id="IPR036444">
    <property type="entry name" value="PLipase_A2_dom_sf"/>
</dbReference>
<dbReference type="SUPFAM" id="SSF48619">
    <property type="entry name" value="Phospholipase A2, PLA2"/>
    <property type="match status" value="1"/>
</dbReference>
<accession>A0ABN7STC0</accession>
<keyword evidence="2" id="KW-1185">Reference proteome</keyword>
<dbReference type="EMBL" id="OU015566">
    <property type="protein sequence ID" value="CAG5104732.1"/>
    <property type="molecule type" value="Genomic_DNA"/>
</dbReference>
<dbReference type="Gene3D" id="1.20.90.10">
    <property type="entry name" value="Phospholipase A2 domain"/>
    <property type="match status" value="1"/>
</dbReference>
<evidence type="ECO:0000313" key="1">
    <source>
        <dbReference type="EMBL" id="CAG5104732.1"/>
    </source>
</evidence>
<reference evidence="1 2" key="1">
    <citation type="submission" date="2021-04" db="EMBL/GenBank/DDBJ databases">
        <authorList>
            <person name="Bliznina A."/>
        </authorList>
    </citation>
    <scope>NUCLEOTIDE SEQUENCE [LARGE SCALE GENOMIC DNA]</scope>
</reference>
<protein>
    <submittedName>
        <fullName evidence="1">Oidioi.mRNA.OKI2018_I69.chr1.g1491.t1.cds</fullName>
    </submittedName>
</protein>
<evidence type="ECO:0000313" key="2">
    <source>
        <dbReference type="Proteomes" id="UP001158576"/>
    </source>
</evidence>
<sequence>MKMKYFGPIFASLGSFVQGSHFRAGSVTFIQHPHDENLLIIERTRAWRHEAAGYGGDGCTNRDILEKKVSEDNDDDAFLVFRNGEEYCYKESGESCGFQNATYIVTDIENTQAPSNNYCYGYQRKVMAKPDQPFKVRWSSCCWVYMTTDMGSVVWGDEIKLVGSVYDLSNNSPVVKVPPLWRILHGCESQDLELAPFDADGDTIRCRWADSLLDEVSIPSSHDDFRFGSLILDSETCVLSFDAALSAVDGVKPVAIMVEDFDENGNIKSSVPVHFLAIVWTPEEEYVGIAEEVTMRRAGSNKNRTFTFPDLFGAEAHDEHNHDPSFLPPLSVHPQPSSSQNSMERVLGAYAPVLAPDYCLTVPELSYRRLNEVPERWYTDSYRELIVDDTIQGSKWIAMRATTDNGYIVRYITVKPVGMKCTSINAKGNAACYWDPEDHQVGPHVFCFQAEDSMGMMSERKCIYLIPKHRPQVIDTETMVEHFMPGTAEILKNYGCAQVDEFDHRTTAAGIPLDSVDQALHEWRLCVKCAIRTIGGIRSFYNYHEVQNFCEDAEGTLKRAVCECDKSLAIKITKLELMNELTDYDHSQCLPFGHHETTGQCCLDDSGLFYWKPKWQTCSAY</sequence>
<proteinExistence type="predicted"/>
<name>A0ABN7STC0_OIKDI</name>